<keyword evidence="7" id="KW-1185">Reference proteome</keyword>
<dbReference type="GO" id="GO:0090090">
    <property type="term" value="P:negative regulation of canonical Wnt signaling pathway"/>
    <property type="evidence" value="ECO:0007669"/>
    <property type="project" value="TreeGrafter"/>
</dbReference>
<dbReference type="EMBL" id="JASDAP010000181">
    <property type="protein sequence ID" value="KAK1875160.1"/>
    <property type="molecule type" value="Genomic_DNA"/>
</dbReference>
<dbReference type="Pfam" id="PF15268">
    <property type="entry name" value="Dapper"/>
    <property type="match status" value="1"/>
</dbReference>
<dbReference type="PANTHER" id="PTHR15919:SF1">
    <property type="entry name" value="DAPPER HOMOLOG 3"/>
    <property type="match status" value="1"/>
</dbReference>
<evidence type="ECO:0000313" key="4">
    <source>
        <dbReference type="EMBL" id="KAK1875160.1"/>
    </source>
</evidence>
<gene>
    <name evidence="5" type="ORF">KUDE01_000842</name>
    <name evidence="6" type="ORF">KUDE01_000901</name>
    <name evidence="4" type="ORF">KUDE01_015280</name>
</gene>
<evidence type="ECO:0000256" key="2">
    <source>
        <dbReference type="ARBA" id="ARBA00023054"/>
    </source>
</evidence>
<comment type="caution">
    <text evidence="6">The sequence shown here is derived from an EMBL/GenBank/DDBJ whole genome shotgun (WGS) entry which is preliminary data.</text>
</comment>
<dbReference type="Proteomes" id="UP001228049">
    <property type="component" value="Unassembled WGS sequence"/>
</dbReference>
<dbReference type="GO" id="GO:0005737">
    <property type="term" value="C:cytoplasm"/>
    <property type="evidence" value="ECO:0007669"/>
    <property type="project" value="TreeGrafter"/>
</dbReference>
<evidence type="ECO:0000256" key="3">
    <source>
        <dbReference type="SAM" id="MobiDB-lite"/>
    </source>
</evidence>
<sequence>MSEVYSPASSSLSSDSDDFGGLVWPQELPPRLASSSSSSSPSPKTTATANVNVQPKAFVKIKASHALKKKILRFRSGSLKVMTTV</sequence>
<name>A0AAD9CEP6_DISEL</name>
<dbReference type="EMBL" id="JASDAP010000007">
    <property type="protein sequence ID" value="KAK1900055.1"/>
    <property type="molecule type" value="Genomic_DNA"/>
</dbReference>
<reference evidence="6" key="1">
    <citation type="submission" date="2023-04" db="EMBL/GenBank/DDBJ databases">
        <title>Chromosome-level genome of Chaenocephalus aceratus.</title>
        <authorList>
            <person name="Park H."/>
        </authorList>
    </citation>
    <scope>NUCLEOTIDE SEQUENCE</scope>
    <source>
        <strain evidence="6">DE</strain>
        <tissue evidence="6">Muscle</tissue>
    </source>
</reference>
<dbReference type="PANTHER" id="PTHR15919">
    <property type="entry name" value="DAPPER-RELATED"/>
    <property type="match status" value="1"/>
</dbReference>
<proteinExistence type="inferred from homology"/>
<protein>
    <submittedName>
        <fullName evidence="6">Dapper 1-B</fullName>
    </submittedName>
</protein>
<accession>A0AAD9CEP6</accession>
<dbReference type="InterPro" id="IPR024843">
    <property type="entry name" value="Dapper"/>
</dbReference>
<feature type="region of interest" description="Disordered" evidence="3">
    <location>
        <begin position="1"/>
        <end position="51"/>
    </location>
</feature>
<evidence type="ECO:0000313" key="6">
    <source>
        <dbReference type="EMBL" id="KAK1900114.1"/>
    </source>
</evidence>
<comment type="similarity">
    <text evidence="1">Belongs to the dapper family.</text>
</comment>
<evidence type="ECO:0000313" key="5">
    <source>
        <dbReference type="EMBL" id="KAK1900055.1"/>
    </source>
</evidence>
<dbReference type="AlphaFoldDB" id="A0AAD9CEP6"/>
<keyword evidence="2" id="KW-0175">Coiled coil</keyword>
<evidence type="ECO:0000313" key="7">
    <source>
        <dbReference type="Proteomes" id="UP001228049"/>
    </source>
</evidence>
<feature type="compositionally biased region" description="Low complexity" evidence="3">
    <location>
        <begin position="34"/>
        <end position="43"/>
    </location>
</feature>
<organism evidence="6 7">
    <name type="scientific">Dissostichus eleginoides</name>
    <name type="common">Patagonian toothfish</name>
    <name type="synonym">Dissostichus amissus</name>
    <dbReference type="NCBI Taxonomy" id="100907"/>
    <lineage>
        <taxon>Eukaryota</taxon>
        <taxon>Metazoa</taxon>
        <taxon>Chordata</taxon>
        <taxon>Craniata</taxon>
        <taxon>Vertebrata</taxon>
        <taxon>Euteleostomi</taxon>
        <taxon>Actinopterygii</taxon>
        <taxon>Neopterygii</taxon>
        <taxon>Teleostei</taxon>
        <taxon>Neoteleostei</taxon>
        <taxon>Acanthomorphata</taxon>
        <taxon>Eupercaria</taxon>
        <taxon>Perciformes</taxon>
        <taxon>Notothenioidei</taxon>
        <taxon>Nototheniidae</taxon>
        <taxon>Dissostichus</taxon>
    </lineage>
</organism>
<dbReference type="EMBL" id="JASDAP010000007">
    <property type="protein sequence ID" value="KAK1900114.1"/>
    <property type="molecule type" value="Genomic_DNA"/>
</dbReference>
<evidence type="ECO:0000256" key="1">
    <source>
        <dbReference type="ARBA" id="ARBA00010807"/>
    </source>
</evidence>